<organism evidence="2 3">
    <name type="scientific">Pelagomonas calceolata</name>
    <dbReference type="NCBI Taxonomy" id="35677"/>
    <lineage>
        <taxon>Eukaryota</taxon>
        <taxon>Sar</taxon>
        <taxon>Stramenopiles</taxon>
        <taxon>Ochrophyta</taxon>
        <taxon>Pelagophyceae</taxon>
        <taxon>Pelagomonadales</taxon>
        <taxon>Pelagomonadaceae</taxon>
        <taxon>Pelagomonas</taxon>
    </lineage>
</organism>
<name>A0A8J2X371_9STRA</name>
<feature type="domain" description="EF-hand" evidence="1">
    <location>
        <begin position="108"/>
        <end position="143"/>
    </location>
</feature>
<proteinExistence type="predicted"/>
<evidence type="ECO:0000259" key="1">
    <source>
        <dbReference type="PROSITE" id="PS50222"/>
    </source>
</evidence>
<evidence type="ECO:0000313" key="2">
    <source>
        <dbReference type="EMBL" id="CAH0378643.1"/>
    </source>
</evidence>
<dbReference type="OrthoDB" id="26525at2759"/>
<feature type="domain" description="EF-hand" evidence="1">
    <location>
        <begin position="72"/>
        <end position="107"/>
    </location>
</feature>
<dbReference type="Proteomes" id="UP000789595">
    <property type="component" value="Unassembled WGS sequence"/>
</dbReference>
<dbReference type="InterPro" id="IPR002048">
    <property type="entry name" value="EF_hand_dom"/>
</dbReference>
<dbReference type="PROSITE" id="PS50222">
    <property type="entry name" value="EF_HAND_2"/>
    <property type="match status" value="2"/>
</dbReference>
<evidence type="ECO:0000313" key="3">
    <source>
        <dbReference type="Proteomes" id="UP000789595"/>
    </source>
</evidence>
<reference evidence="2" key="1">
    <citation type="submission" date="2021-11" db="EMBL/GenBank/DDBJ databases">
        <authorList>
            <consortium name="Genoscope - CEA"/>
            <person name="William W."/>
        </authorList>
    </citation>
    <scope>NUCLEOTIDE SEQUENCE</scope>
</reference>
<keyword evidence="3" id="KW-1185">Reference proteome</keyword>
<dbReference type="InterPro" id="IPR011992">
    <property type="entry name" value="EF-hand-dom_pair"/>
</dbReference>
<dbReference type="Pfam" id="PF13499">
    <property type="entry name" value="EF-hand_7"/>
    <property type="match status" value="1"/>
</dbReference>
<dbReference type="SUPFAM" id="SSF47473">
    <property type="entry name" value="EF-hand"/>
    <property type="match status" value="1"/>
</dbReference>
<dbReference type="GO" id="GO:0005509">
    <property type="term" value="F:calcium ion binding"/>
    <property type="evidence" value="ECO:0007669"/>
    <property type="project" value="InterPro"/>
</dbReference>
<dbReference type="Pfam" id="PF13833">
    <property type="entry name" value="EF-hand_8"/>
    <property type="match status" value="1"/>
</dbReference>
<comment type="caution">
    <text evidence="2">The sequence shown here is derived from an EMBL/GenBank/DDBJ whole genome shotgun (WGS) entry which is preliminary data.</text>
</comment>
<dbReference type="Gene3D" id="1.10.238.10">
    <property type="entry name" value="EF-hand"/>
    <property type="match status" value="1"/>
</dbReference>
<sequence length="280" mass="31765">MSTYEGNEAAEITPQEENQLRRVHRLLCDYGAKKKVLKLLRPKQDQLEKLRQSADDEQADILVASEIQSLETDVEKLRQDLQEIEKKSDGLVSCVDLLEALKTLGRKAQKKDAEAMIWEVDEDLDGCVSWDEMRLMFQRNIRDTTGLEPSQLFNVVMFLIFDLDEDGMVSVDETMELLYARYGRHKMEDRLKMLFGDDMKEEGKGGGEIDFVTYLRAVEKTQLATFLQSNYGKALVNKKQGNPERVVGKALMDDLAASDPALAAKLMAGAPNQASHKMRK</sequence>
<gene>
    <name evidence="2" type="ORF">PECAL_6P02390</name>
</gene>
<dbReference type="AlphaFoldDB" id="A0A8J2X371"/>
<protein>
    <recommendedName>
        <fullName evidence="1">EF-hand domain-containing protein</fullName>
    </recommendedName>
</protein>
<accession>A0A8J2X371</accession>
<dbReference type="EMBL" id="CAKKNE010000006">
    <property type="protein sequence ID" value="CAH0378643.1"/>
    <property type="molecule type" value="Genomic_DNA"/>
</dbReference>